<evidence type="ECO:0000313" key="7">
    <source>
        <dbReference type="EMBL" id="MBV4395876.1"/>
    </source>
</evidence>
<name>A0ABS6NKZ0_9BURK</name>
<dbReference type="Gene3D" id="3.40.20.20">
    <property type="match status" value="2"/>
</dbReference>
<dbReference type="SUPFAM" id="SSF53933">
    <property type="entry name" value="Microbial ribonucleases"/>
    <property type="match status" value="1"/>
</dbReference>
<evidence type="ECO:0000256" key="1">
    <source>
        <dbReference type="ARBA" id="ARBA00004613"/>
    </source>
</evidence>
<comment type="subcellular location">
    <subcellularLocation>
        <location evidence="1">Secreted</location>
    </subcellularLocation>
</comment>
<evidence type="ECO:0000256" key="3">
    <source>
        <dbReference type="ARBA" id="ARBA00022214"/>
    </source>
</evidence>
<dbReference type="Pfam" id="PF00545">
    <property type="entry name" value="Ribonuclease"/>
    <property type="match status" value="1"/>
</dbReference>
<evidence type="ECO:0000256" key="6">
    <source>
        <dbReference type="ARBA" id="ARBA00022801"/>
    </source>
</evidence>
<dbReference type="PRINTS" id="PR00117">
    <property type="entry name" value="BARNASE"/>
</dbReference>
<sequence>MGKAPTELEKSAGQWGIVTCEEVVQTLNRNHLSGQINETQLTEILRTLNTRQKLPAYFVMKQQAREQGWSPGRYFSDIPALKGKSLGGDHFGNYERRLPKGSWKEADLDYWGKKRNAKRLVFSADGRQRYVTVDHYETFHKVPSCQ</sequence>
<dbReference type="InterPro" id="IPR053753">
    <property type="entry name" value="RNase_N1/T1-like_sf"/>
</dbReference>
<protein>
    <recommendedName>
        <fullName evidence="3">Ribonuclease</fullName>
    </recommendedName>
</protein>
<dbReference type="EMBL" id="JAHSPR010000001">
    <property type="protein sequence ID" value="MBV4395876.1"/>
    <property type="molecule type" value="Genomic_DNA"/>
</dbReference>
<evidence type="ECO:0000256" key="5">
    <source>
        <dbReference type="ARBA" id="ARBA00022722"/>
    </source>
</evidence>
<keyword evidence="4" id="KW-0964">Secreted</keyword>
<dbReference type="Proteomes" id="UP000722165">
    <property type="component" value="Unassembled WGS sequence"/>
</dbReference>
<comment type="similarity">
    <text evidence="2">Belongs to the ribonuclease N1/T1 family.</text>
</comment>
<dbReference type="InterPro" id="IPR001887">
    <property type="entry name" value="Barnase"/>
</dbReference>
<organism evidence="7 8">
    <name type="scientific">Advenella alkanexedens</name>
    <dbReference type="NCBI Taxonomy" id="1481665"/>
    <lineage>
        <taxon>Bacteria</taxon>
        <taxon>Pseudomonadati</taxon>
        <taxon>Pseudomonadota</taxon>
        <taxon>Betaproteobacteria</taxon>
        <taxon>Burkholderiales</taxon>
        <taxon>Alcaligenaceae</taxon>
    </lineage>
</organism>
<accession>A0ABS6NKZ0</accession>
<evidence type="ECO:0000313" key="8">
    <source>
        <dbReference type="Proteomes" id="UP000722165"/>
    </source>
</evidence>
<comment type="caution">
    <text evidence="7">The sequence shown here is derived from an EMBL/GenBank/DDBJ whole genome shotgun (WGS) entry which is preliminary data.</text>
</comment>
<gene>
    <name evidence="7" type="ORF">KU392_01240</name>
</gene>
<keyword evidence="6" id="KW-0378">Hydrolase</keyword>
<dbReference type="InterPro" id="IPR000026">
    <property type="entry name" value="N1-like"/>
</dbReference>
<evidence type="ECO:0000256" key="4">
    <source>
        <dbReference type="ARBA" id="ARBA00022525"/>
    </source>
</evidence>
<keyword evidence="8" id="KW-1185">Reference proteome</keyword>
<proteinExistence type="inferred from homology"/>
<evidence type="ECO:0000256" key="2">
    <source>
        <dbReference type="ARBA" id="ARBA00009006"/>
    </source>
</evidence>
<dbReference type="InterPro" id="IPR016191">
    <property type="entry name" value="Ribonuclease/ribotoxin"/>
</dbReference>
<reference evidence="7 8" key="1">
    <citation type="submission" date="2021-06" db="EMBL/GenBank/DDBJ databases">
        <authorList>
            <person name="Lu T."/>
            <person name="Wang Q."/>
            <person name="Han X."/>
        </authorList>
    </citation>
    <scope>NUCLEOTIDE SEQUENCE [LARGE SCALE GENOMIC DNA]</scope>
    <source>
        <strain evidence="7 8">LAM0050</strain>
    </source>
</reference>
<keyword evidence="5" id="KW-0540">Nuclease</keyword>